<name>A0A8J6UFT1_9FLAO</name>
<dbReference type="Proteomes" id="UP000600588">
    <property type="component" value="Unassembled WGS sequence"/>
</dbReference>
<evidence type="ECO:0000256" key="1">
    <source>
        <dbReference type="SAM" id="SignalP"/>
    </source>
</evidence>
<sequence length="180" mass="20065">MNFKRIRLVVLFTITIFITSCSSDDNGDNPNQSKNEVTFNGTTYDITTAWINDENTTTNDPSDIGISLFNKTTSEINSGNDLTNITFIYFDFTEVDLQEKTYTEIWDYDFSINGTLISGEFTPGTVFLSDGDSNLDIYASSSTVTINNLTDTTVDLTFSFTRKDGKVISGNYSGNYIDPN</sequence>
<dbReference type="PROSITE" id="PS51257">
    <property type="entry name" value="PROKAR_LIPOPROTEIN"/>
    <property type="match status" value="1"/>
</dbReference>
<organism evidence="2 3">
    <name type="scientific">Aestuariibaculum sediminum</name>
    <dbReference type="NCBI Taxonomy" id="2770637"/>
    <lineage>
        <taxon>Bacteria</taxon>
        <taxon>Pseudomonadati</taxon>
        <taxon>Bacteroidota</taxon>
        <taxon>Flavobacteriia</taxon>
        <taxon>Flavobacteriales</taxon>
        <taxon>Flavobacteriaceae</taxon>
    </lineage>
</organism>
<feature type="chain" id="PRO_5035319778" description="Lipoprotein" evidence="1">
    <location>
        <begin position="24"/>
        <end position="180"/>
    </location>
</feature>
<evidence type="ECO:0000313" key="2">
    <source>
        <dbReference type="EMBL" id="MBD0831646.1"/>
    </source>
</evidence>
<keyword evidence="3" id="KW-1185">Reference proteome</keyword>
<accession>A0A8J6UFT1</accession>
<dbReference type="RefSeq" id="WP_188229438.1">
    <property type="nucleotide sequence ID" value="NZ_JACVXB010000002.1"/>
</dbReference>
<reference evidence="2 3" key="1">
    <citation type="submission" date="2020-09" db="EMBL/GenBank/DDBJ databases">
        <title>TT11 complete genome.</title>
        <authorList>
            <person name="Wu Z."/>
        </authorList>
    </citation>
    <scope>NUCLEOTIDE SEQUENCE [LARGE SCALE GENOMIC DNA]</scope>
    <source>
        <strain evidence="2 3">TT11</strain>
    </source>
</reference>
<keyword evidence="1" id="KW-0732">Signal</keyword>
<evidence type="ECO:0008006" key="4">
    <source>
        <dbReference type="Google" id="ProtNLM"/>
    </source>
</evidence>
<dbReference type="EMBL" id="JACVXB010000002">
    <property type="protein sequence ID" value="MBD0831646.1"/>
    <property type="molecule type" value="Genomic_DNA"/>
</dbReference>
<evidence type="ECO:0000313" key="3">
    <source>
        <dbReference type="Proteomes" id="UP000600588"/>
    </source>
</evidence>
<feature type="signal peptide" evidence="1">
    <location>
        <begin position="1"/>
        <end position="23"/>
    </location>
</feature>
<comment type="caution">
    <text evidence="2">The sequence shown here is derived from an EMBL/GenBank/DDBJ whole genome shotgun (WGS) entry which is preliminary data.</text>
</comment>
<dbReference type="AlphaFoldDB" id="A0A8J6UFT1"/>
<gene>
    <name evidence="2" type="ORF">ICJ83_05820</name>
</gene>
<proteinExistence type="predicted"/>
<protein>
    <recommendedName>
        <fullName evidence="4">Lipoprotein</fullName>
    </recommendedName>
</protein>